<feature type="region of interest" description="Disordered" evidence="1">
    <location>
        <begin position="22"/>
        <end position="41"/>
    </location>
</feature>
<dbReference type="GO" id="GO:0016020">
    <property type="term" value="C:membrane"/>
    <property type="evidence" value="ECO:0007669"/>
    <property type="project" value="TreeGrafter"/>
</dbReference>
<dbReference type="InterPro" id="IPR026202">
    <property type="entry name" value="GOLGB1"/>
</dbReference>
<dbReference type="Proteomes" id="UP000269945">
    <property type="component" value="Unassembled WGS sequence"/>
</dbReference>
<accession>A0A9X9LD43</accession>
<name>A0A9X9LD43_GULGU</name>
<sequence length="262" mass="30077">MLSRLSGLANVVLHELSGEDTDENMRASLDPALPQESDMEFNDRTQEDVLERLAYAEQLVVELKEIIREKDIQLQQKDEVLQEERKAADNKIKKLKLHAKAKLTSLNKHIEEMKAQGGTVLPTEPQSEEQVSKHDKSSTEEETEVEKIKHKLQEKEELISCLQAQLSQAQAEQTTQFDKSSTEMEEFLMMKQQLQEKEELISTLKAQLSQTQAEQAAQLSSMQQVVREKDARFETQVRLHEDELLQLVTQADVETEMQQVCC</sequence>
<reference evidence="2 3" key="1">
    <citation type="submission" date="2018-10" db="EMBL/GenBank/DDBJ databases">
        <authorList>
            <person name="Ekblom R."/>
            <person name="Jareborg N."/>
        </authorList>
    </citation>
    <scope>NUCLEOTIDE SEQUENCE [LARGE SCALE GENOMIC DNA]</scope>
    <source>
        <tissue evidence="2">Muscle</tissue>
    </source>
</reference>
<organism evidence="2 3">
    <name type="scientific">Gulo gulo</name>
    <name type="common">Wolverine</name>
    <name type="synonym">Gluton</name>
    <dbReference type="NCBI Taxonomy" id="48420"/>
    <lineage>
        <taxon>Eukaryota</taxon>
        <taxon>Metazoa</taxon>
        <taxon>Chordata</taxon>
        <taxon>Craniata</taxon>
        <taxon>Vertebrata</taxon>
        <taxon>Euteleostomi</taxon>
        <taxon>Mammalia</taxon>
        <taxon>Eutheria</taxon>
        <taxon>Laurasiatheria</taxon>
        <taxon>Carnivora</taxon>
        <taxon>Caniformia</taxon>
        <taxon>Musteloidea</taxon>
        <taxon>Mustelidae</taxon>
        <taxon>Guloninae</taxon>
        <taxon>Gulo</taxon>
    </lineage>
</organism>
<dbReference type="PANTHER" id="PTHR18887">
    <property type="entry name" value="GOLGI-ASSOCIATED PROTEIN GCP360-RELATED"/>
    <property type="match status" value="1"/>
</dbReference>
<evidence type="ECO:0000256" key="1">
    <source>
        <dbReference type="SAM" id="MobiDB-lite"/>
    </source>
</evidence>
<feature type="region of interest" description="Disordered" evidence="1">
    <location>
        <begin position="117"/>
        <end position="149"/>
    </location>
</feature>
<dbReference type="EMBL" id="CYRY02000459">
    <property type="protein sequence ID" value="VCW49979.1"/>
    <property type="molecule type" value="Genomic_DNA"/>
</dbReference>
<dbReference type="PANTHER" id="PTHR18887:SF2">
    <property type="entry name" value="GOLGIN SUBFAMILY B MEMBER 1"/>
    <property type="match status" value="1"/>
</dbReference>
<evidence type="ECO:0000313" key="3">
    <source>
        <dbReference type="Proteomes" id="UP000269945"/>
    </source>
</evidence>
<proteinExistence type="predicted"/>
<gene>
    <name evidence="2" type="ORF">BN2614_LOCUS5</name>
</gene>
<dbReference type="GO" id="GO:0005793">
    <property type="term" value="C:endoplasmic reticulum-Golgi intermediate compartment"/>
    <property type="evidence" value="ECO:0007669"/>
    <property type="project" value="TreeGrafter"/>
</dbReference>
<feature type="compositionally biased region" description="Basic and acidic residues" evidence="1">
    <location>
        <begin position="130"/>
        <end position="149"/>
    </location>
</feature>
<dbReference type="AlphaFoldDB" id="A0A9X9LD43"/>
<comment type="caution">
    <text evidence="2">The sequence shown here is derived from an EMBL/GenBank/DDBJ whole genome shotgun (WGS) entry which is preliminary data.</text>
</comment>
<dbReference type="GO" id="GO:0005801">
    <property type="term" value="C:cis-Golgi network"/>
    <property type="evidence" value="ECO:0007669"/>
    <property type="project" value="TreeGrafter"/>
</dbReference>
<keyword evidence="3" id="KW-1185">Reference proteome</keyword>
<protein>
    <submittedName>
        <fullName evidence="2">Uncharacterized protein</fullName>
    </submittedName>
</protein>
<evidence type="ECO:0000313" key="2">
    <source>
        <dbReference type="EMBL" id="VCW49979.1"/>
    </source>
</evidence>